<feature type="transmembrane region" description="Helical" evidence="1">
    <location>
        <begin position="316"/>
        <end position="346"/>
    </location>
</feature>
<comment type="caution">
    <text evidence="2">The sequence shown here is derived from an EMBL/GenBank/DDBJ whole genome shotgun (WGS) entry which is preliminary data.</text>
</comment>
<proteinExistence type="predicted"/>
<feature type="transmembrane region" description="Helical" evidence="1">
    <location>
        <begin position="98"/>
        <end position="119"/>
    </location>
</feature>
<sequence length="683" mass="76458">MIYGVLFCIFSVVSGAVALSFLDKEKRFGIFSRLIFSLVLGTTLQGFVVLVCALVTKNLTLAAWATLGISLIVFLLSLRATRSNPLDYLRLPRSRWSLAMIATSISILLIAAVVLLLAYQSMIWVDGFPYGILKGWGDGAYHMDMIRVLAESDPFALNHPIAGGTPLTYTFFINFLSALILKLGSSFALAWHLPLFIYGAGIVAGLWNLVKLTVKKPVLQISFVAIVLFGGGLGLFIVHFSQPTTHYSLLTTQLEYTHMDIRTGGKPSGAEYDANIVWITPAISFFSHQRSFMPAAALAFLFLAGVFAYWKTDKVWLWFMLVGFIPLAHLHTVVAMGIFALVVFLFRVRDIQYTAYGIQALLPIFIGILIAAPQLYFLLSNSIFSSVSPLTLWFGWMTCAHNTNWFACDPNTSGTDANALWFWFKNFGVLFGAWLLSFFFIKKIKKHSALFATWIAGSIIFAVGNLVKLQPWEFDNNKLLFYWWFAATLVFVFLIEKFIGRMPNIVYRTPYKITPISLAIIFILGALASGTADVFARISLGTSPRINKSHFGYYSQTQFGAAEYIRNNTPSTAVIVSASGANNFIPMLTGRPIYLGFEGWLWTQGRADTGSARRQNIRSFLQTGDPTVLCSNGATYLYWDEPFKQEYLPFIQKNFLSQTERVYEDEAGILYKLQCPHLIGMDE</sequence>
<feature type="transmembrane region" description="Helical" evidence="1">
    <location>
        <begin position="219"/>
        <end position="240"/>
    </location>
</feature>
<evidence type="ECO:0000313" key="3">
    <source>
        <dbReference type="Proteomes" id="UP000177029"/>
    </source>
</evidence>
<dbReference type="EMBL" id="MGIP01000019">
    <property type="protein sequence ID" value="OGM90565.1"/>
    <property type="molecule type" value="Genomic_DNA"/>
</dbReference>
<feature type="transmembrane region" description="Helical" evidence="1">
    <location>
        <begin position="448"/>
        <end position="467"/>
    </location>
</feature>
<feature type="transmembrane region" description="Helical" evidence="1">
    <location>
        <begin position="516"/>
        <end position="536"/>
    </location>
</feature>
<evidence type="ECO:0000256" key="1">
    <source>
        <dbReference type="SAM" id="Phobius"/>
    </source>
</evidence>
<dbReference type="AlphaFoldDB" id="A0A1F8DRW6"/>
<protein>
    <recommendedName>
        <fullName evidence="4">Glycosyltransferase RgtA/B/C/D-like domain-containing protein</fullName>
    </recommendedName>
</protein>
<accession>A0A1F8DRW6</accession>
<feature type="transmembrane region" description="Helical" evidence="1">
    <location>
        <begin position="358"/>
        <end position="379"/>
    </location>
</feature>
<keyword evidence="1" id="KW-1133">Transmembrane helix</keyword>
<dbReference type="Proteomes" id="UP000177029">
    <property type="component" value="Unassembled WGS sequence"/>
</dbReference>
<feature type="transmembrane region" description="Helical" evidence="1">
    <location>
        <begin position="62"/>
        <end position="78"/>
    </location>
</feature>
<evidence type="ECO:0000313" key="2">
    <source>
        <dbReference type="EMBL" id="OGM90565.1"/>
    </source>
</evidence>
<feature type="transmembrane region" description="Helical" evidence="1">
    <location>
        <begin position="161"/>
        <end position="181"/>
    </location>
</feature>
<feature type="transmembrane region" description="Helical" evidence="1">
    <location>
        <begin position="292"/>
        <end position="310"/>
    </location>
</feature>
<feature type="transmembrane region" description="Helical" evidence="1">
    <location>
        <begin position="6"/>
        <end position="22"/>
    </location>
</feature>
<organism evidence="2 3">
    <name type="scientific">Candidatus Wolfebacteria bacterium RIFCSPHIGHO2_01_FULL_48_22</name>
    <dbReference type="NCBI Taxonomy" id="1802555"/>
    <lineage>
        <taxon>Bacteria</taxon>
        <taxon>Candidatus Wolfeibacteriota</taxon>
    </lineage>
</organism>
<gene>
    <name evidence="2" type="ORF">A2755_03360</name>
</gene>
<feature type="transmembrane region" description="Helical" evidence="1">
    <location>
        <begin position="479"/>
        <end position="495"/>
    </location>
</feature>
<reference evidence="2 3" key="1">
    <citation type="journal article" date="2016" name="Nat. Commun.">
        <title>Thousands of microbial genomes shed light on interconnected biogeochemical processes in an aquifer system.</title>
        <authorList>
            <person name="Anantharaman K."/>
            <person name="Brown C.T."/>
            <person name="Hug L.A."/>
            <person name="Sharon I."/>
            <person name="Castelle C.J."/>
            <person name="Probst A.J."/>
            <person name="Thomas B.C."/>
            <person name="Singh A."/>
            <person name="Wilkins M.J."/>
            <person name="Karaoz U."/>
            <person name="Brodie E.L."/>
            <person name="Williams K.H."/>
            <person name="Hubbard S.S."/>
            <person name="Banfield J.F."/>
        </authorList>
    </citation>
    <scope>NUCLEOTIDE SEQUENCE [LARGE SCALE GENOMIC DNA]</scope>
</reference>
<evidence type="ECO:0008006" key="4">
    <source>
        <dbReference type="Google" id="ProtNLM"/>
    </source>
</evidence>
<name>A0A1F8DRW6_9BACT</name>
<feature type="transmembrane region" description="Helical" evidence="1">
    <location>
        <begin position="188"/>
        <end position="207"/>
    </location>
</feature>
<dbReference type="STRING" id="1802555.A2755_03360"/>
<keyword evidence="1" id="KW-0812">Transmembrane</keyword>
<keyword evidence="1" id="KW-0472">Membrane</keyword>
<feature type="transmembrane region" description="Helical" evidence="1">
    <location>
        <begin position="34"/>
        <end position="56"/>
    </location>
</feature>
<feature type="transmembrane region" description="Helical" evidence="1">
    <location>
        <begin position="420"/>
        <end position="441"/>
    </location>
</feature>